<protein>
    <submittedName>
        <fullName evidence="1">Uncharacterized protein</fullName>
    </submittedName>
</protein>
<dbReference type="Proteomes" id="UP000178943">
    <property type="component" value="Unassembled WGS sequence"/>
</dbReference>
<evidence type="ECO:0000313" key="2">
    <source>
        <dbReference type="Proteomes" id="UP000178943"/>
    </source>
</evidence>
<reference evidence="1 2" key="1">
    <citation type="journal article" date="2016" name="Nat. Commun.">
        <title>Thousands of microbial genomes shed light on interconnected biogeochemical processes in an aquifer system.</title>
        <authorList>
            <person name="Anantharaman K."/>
            <person name="Brown C.T."/>
            <person name="Hug L.A."/>
            <person name="Sharon I."/>
            <person name="Castelle C.J."/>
            <person name="Probst A.J."/>
            <person name="Thomas B.C."/>
            <person name="Singh A."/>
            <person name="Wilkins M.J."/>
            <person name="Karaoz U."/>
            <person name="Brodie E.L."/>
            <person name="Williams K.H."/>
            <person name="Hubbard S.S."/>
            <person name="Banfield J.F."/>
        </authorList>
    </citation>
    <scope>NUCLEOTIDE SEQUENCE [LARGE SCALE GENOMIC DNA]</scope>
</reference>
<comment type="caution">
    <text evidence="1">The sequence shown here is derived from an EMBL/GenBank/DDBJ whole genome shotgun (WGS) entry which is preliminary data.</text>
</comment>
<sequence>MNAKSAQRSLTRIMYCDKLIKMKRNKALNQQFMPADLKREIETIMYPERDAIPVRITLILSFEENDSDTDLLMKLAELKEYSTFMKHNKLFYRVDFEFEEVKIIYTAYQLIDLLPHKEILINGIKLPYSGSLWLSLLWFYL</sequence>
<dbReference type="EMBL" id="MFGW01000170">
    <property type="protein sequence ID" value="OGF63067.1"/>
    <property type="molecule type" value="Genomic_DNA"/>
</dbReference>
<accession>A0A1F5VHW9</accession>
<name>A0A1F5VHW9_9BACT</name>
<gene>
    <name evidence="1" type="ORF">A2Y62_02445</name>
</gene>
<dbReference type="STRING" id="1817863.A2Y62_02445"/>
<proteinExistence type="predicted"/>
<dbReference type="AlphaFoldDB" id="A0A1F5VHW9"/>
<evidence type="ECO:0000313" key="1">
    <source>
        <dbReference type="EMBL" id="OGF63067.1"/>
    </source>
</evidence>
<organism evidence="1 2">
    <name type="scientific">Candidatus Fischerbacteria bacterium RBG_13_37_8</name>
    <dbReference type="NCBI Taxonomy" id="1817863"/>
    <lineage>
        <taxon>Bacteria</taxon>
        <taxon>Candidatus Fischeribacteriota</taxon>
    </lineage>
</organism>